<comment type="cofactor">
    <cofactor evidence="1">
        <name>Fe cation</name>
        <dbReference type="ChEBI" id="CHEBI:24875"/>
    </cofactor>
</comment>
<sequence length="176" mass="19308">MEDTNTVIKPTAPTSEDANLRFKKIDHIAIAVSNLDQAITFYSSQLGFTLQRRLNVAGKKTGMISAEMERDGLKFVLCQGTEPESQVSRLVAEFGPGVAHIALEVDEVEVAAKALAQRGLQFDTSVINGGSLKQIFSSRDPNSGMSFEFIERHGEQGFLEENVHELFAQLEKSGAY</sequence>
<evidence type="ECO:0000259" key="6">
    <source>
        <dbReference type="PROSITE" id="PS51819"/>
    </source>
</evidence>
<dbReference type="Gene3D" id="3.10.180.10">
    <property type="entry name" value="2,3-Dihydroxybiphenyl 1,2-Dioxygenase, domain 1"/>
    <property type="match status" value="2"/>
</dbReference>
<dbReference type="InterPro" id="IPR005956">
    <property type="entry name" value="4OHPhenylPyrv_dOase"/>
</dbReference>
<dbReference type="RefSeq" id="WP_161021306.1">
    <property type="nucleotide sequence ID" value="NZ_WWCP01000042.1"/>
</dbReference>
<dbReference type="GO" id="GO:0046872">
    <property type="term" value="F:metal ion binding"/>
    <property type="evidence" value="ECO:0007669"/>
    <property type="project" value="UniProtKB-KW"/>
</dbReference>
<keyword evidence="5" id="KW-0408">Iron</keyword>
<gene>
    <name evidence="7" type="ORF">GTP44_23475</name>
</gene>
<evidence type="ECO:0000256" key="3">
    <source>
        <dbReference type="ARBA" id="ARBA00022723"/>
    </source>
</evidence>
<evidence type="ECO:0000256" key="4">
    <source>
        <dbReference type="ARBA" id="ARBA00022737"/>
    </source>
</evidence>
<comment type="similarity">
    <text evidence="2">Belongs to the 4HPPD family.</text>
</comment>
<organism evidence="7 8">
    <name type="scientific">Duganella lactea</name>
    <dbReference type="NCBI Taxonomy" id="2692173"/>
    <lineage>
        <taxon>Bacteria</taxon>
        <taxon>Pseudomonadati</taxon>
        <taxon>Pseudomonadota</taxon>
        <taxon>Betaproteobacteria</taxon>
        <taxon>Burkholderiales</taxon>
        <taxon>Oxalobacteraceae</taxon>
        <taxon>Telluria group</taxon>
        <taxon>Duganella</taxon>
    </lineage>
</organism>
<dbReference type="PROSITE" id="PS51819">
    <property type="entry name" value="VOC"/>
    <property type="match status" value="1"/>
</dbReference>
<comment type="caution">
    <text evidence="7">The sequence shown here is derived from an EMBL/GenBank/DDBJ whole genome shotgun (WGS) entry which is preliminary data.</text>
</comment>
<dbReference type="PANTHER" id="PTHR11959:SF1">
    <property type="entry name" value="4-HYDROXYPHENYLPYRUVATE DIOXYGENASE"/>
    <property type="match status" value="1"/>
</dbReference>
<dbReference type="SUPFAM" id="SSF54593">
    <property type="entry name" value="Glyoxalase/Bleomycin resistance protein/Dihydroxybiphenyl dioxygenase"/>
    <property type="match status" value="1"/>
</dbReference>
<name>A0A6L8MS85_9BURK</name>
<reference evidence="7 8" key="1">
    <citation type="submission" date="2019-12" db="EMBL/GenBank/DDBJ databases">
        <title>Novel species isolated from a subtropical stream in China.</title>
        <authorList>
            <person name="Lu H."/>
        </authorList>
    </citation>
    <scope>NUCLEOTIDE SEQUENCE [LARGE SCALE GENOMIC DNA]</scope>
    <source>
        <strain evidence="7 8">FT50W</strain>
    </source>
</reference>
<dbReference type="PANTHER" id="PTHR11959">
    <property type="entry name" value="4-HYDROXYPHENYLPYRUVATE DIOXYGENASE"/>
    <property type="match status" value="1"/>
</dbReference>
<dbReference type="Proteomes" id="UP000474565">
    <property type="component" value="Unassembled WGS sequence"/>
</dbReference>
<protein>
    <submittedName>
        <fullName evidence="7">Glyoxalase</fullName>
    </submittedName>
</protein>
<dbReference type="PROSITE" id="PS00934">
    <property type="entry name" value="GLYOXALASE_I_1"/>
    <property type="match status" value="1"/>
</dbReference>
<dbReference type="Pfam" id="PF00903">
    <property type="entry name" value="Glyoxalase"/>
    <property type="match status" value="1"/>
</dbReference>
<dbReference type="AlphaFoldDB" id="A0A6L8MS85"/>
<dbReference type="GO" id="GO:0004462">
    <property type="term" value="F:lactoylglutathione lyase activity"/>
    <property type="evidence" value="ECO:0007669"/>
    <property type="project" value="InterPro"/>
</dbReference>
<evidence type="ECO:0000313" key="7">
    <source>
        <dbReference type="EMBL" id="MYM84895.1"/>
    </source>
</evidence>
<evidence type="ECO:0000313" key="8">
    <source>
        <dbReference type="Proteomes" id="UP000474565"/>
    </source>
</evidence>
<keyword evidence="4" id="KW-0677">Repeat</keyword>
<evidence type="ECO:0000256" key="1">
    <source>
        <dbReference type="ARBA" id="ARBA00001962"/>
    </source>
</evidence>
<dbReference type="GO" id="GO:0006572">
    <property type="term" value="P:L-tyrosine catabolic process"/>
    <property type="evidence" value="ECO:0007669"/>
    <property type="project" value="TreeGrafter"/>
</dbReference>
<evidence type="ECO:0000256" key="2">
    <source>
        <dbReference type="ARBA" id="ARBA00005877"/>
    </source>
</evidence>
<dbReference type="InterPro" id="IPR029068">
    <property type="entry name" value="Glyas_Bleomycin-R_OHBP_Dase"/>
</dbReference>
<accession>A0A6L8MS85</accession>
<dbReference type="InterPro" id="IPR018146">
    <property type="entry name" value="Glyoxalase_1_CS"/>
</dbReference>
<dbReference type="EMBL" id="WWCP01000042">
    <property type="protein sequence ID" value="MYM84895.1"/>
    <property type="molecule type" value="Genomic_DNA"/>
</dbReference>
<dbReference type="InterPro" id="IPR037523">
    <property type="entry name" value="VOC_core"/>
</dbReference>
<evidence type="ECO:0000256" key="5">
    <source>
        <dbReference type="ARBA" id="ARBA00023004"/>
    </source>
</evidence>
<keyword evidence="3" id="KW-0479">Metal-binding</keyword>
<proteinExistence type="inferred from homology"/>
<feature type="domain" description="VOC" evidence="6">
    <location>
        <begin position="24"/>
        <end position="152"/>
    </location>
</feature>
<dbReference type="InterPro" id="IPR004360">
    <property type="entry name" value="Glyas_Fos-R_dOase_dom"/>
</dbReference>
<dbReference type="GO" id="GO:0003868">
    <property type="term" value="F:4-hydroxyphenylpyruvate dioxygenase activity"/>
    <property type="evidence" value="ECO:0007669"/>
    <property type="project" value="InterPro"/>
</dbReference>